<gene>
    <name evidence="2" type="ORF">GC106_23070</name>
</gene>
<reference evidence="2 3" key="1">
    <citation type="submission" date="2020-01" db="EMBL/GenBank/DDBJ databases">
        <title>Kibdelosporangium persica a novel Actinomycetes from a hot desert in Iran.</title>
        <authorList>
            <person name="Safaei N."/>
            <person name="Zaburannyi N."/>
            <person name="Mueller R."/>
            <person name="Wink J."/>
        </authorList>
    </citation>
    <scope>NUCLEOTIDE SEQUENCE [LARGE SCALE GENOMIC DNA]</scope>
    <source>
        <strain evidence="2 3">4NS15</strain>
    </source>
</reference>
<proteinExistence type="predicted"/>
<comment type="caution">
    <text evidence="2">The sequence shown here is derived from an EMBL/GenBank/DDBJ whole genome shotgun (WGS) entry which is preliminary data.</text>
</comment>
<dbReference type="RefSeq" id="WP_173128431.1">
    <property type="nucleotide sequence ID" value="NZ_CBCSGW010000013.1"/>
</dbReference>
<keyword evidence="1" id="KW-1133">Transmembrane helix</keyword>
<feature type="transmembrane region" description="Helical" evidence="1">
    <location>
        <begin position="23"/>
        <end position="42"/>
    </location>
</feature>
<accession>A0ABX2F1D0</accession>
<evidence type="ECO:0000313" key="3">
    <source>
        <dbReference type="Proteomes" id="UP000763557"/>
    </source>
</evidence>
<keyword evidence="1" id="KW-0472">Membrane</keyword>
<feature type="transmembrane region" description="Helical" evidence="1">
    <location>
        <begin position="54"/>
        <end position="74"/>
    </location>
</feature>
<keyword evidence="1" id="KW-0812">Transmembrane</keyword>
<name>A0ABX2F1D0_9PSEU</name>
<dbReference type="EMBL" id="JAAATY010000005">
    <property type="protein sequence ID" value="NRN65097.1"/>
    <property type="molecule type" value="Genomic_DNA"/>
</dbReference>
<evidence type="ECO:0000313" key="2">
    <source>
        <dbReference type="EMBL" id="NRN65097.1"/>
    </source>
</evidence>
<dbReference type="Proteomes" id="UP000763557">
    <property type="component" value="Unassembled WGS sequence"/>
</dbReference>
<sequence length="355" mass="41162">MGEGRLRTRTANFFLAWVQRRRYYAIVAAALVVVVVVLLLYSRPLEHYGMNLSLNLGADLIGTIVVLFLIAPFLTKADRLNEAVLDRFNHRAFIRQAASARHRVMVMELWTDLLQGGYQDEFLTAVREVLSRKVEVRILLLDPDARAAEQRADDLLQQTDVVNNILDNLRVLHEFKRDLPEHFRRYLEVRIYSALPPVQMYRVDDHVIVSFYPVNMTSWNAAQYQTSPQAQLGQFVGTKFDELWEARSTRWLDQFWTLTLEDRNERYEARFVHVDEQIYVSGRKIVERNLRGGIDGLPVRIVNDNAKGEVHRSKPYLLTPLDHTSPDLAMALDVFNRKYGQTHQDVILKLTVSAE</sequence>
<keyword evidence="3" id="KW-1185">Reference proteome</keyword>
<protein>
    <submittedName>
        <fullName evidence="2">Transcriptional regulator</fullName>
    </submittedName>
</protein>
<evidence type="ECO:0000256" key="1">
    <source>
        <dbReference type="SAM" id="Phobius"/>
    </source>
</evidence>
<organism evidence="2 3">
    <name type="scientific">Kibdelosporangium persicum</name>
    <dbReference type="NCBI Taxonomy" id="2698649"/>
    <lineage>
        <taxon>Bacteria</taxon>
        <taxon>Bacillati</taxon>
        <taxon>Actinomycetota</taxon>
        <taxon>Actinomycetes</taxon>
        <taxon>Pseudonocardiales</taxon>
        <taxon>Pseudonocardiaceae</taxon>
        <taxon>Kibdelosporangium</taxon>
    </lineage>
</organism>